<gene>
    <name evidence="1" type="ORF">E2C01_018599</name>
</gene>
<protein>
    <submittedName>
        <fullName evidence="1">Uncharacterized protein</fullName>
    </submittedName>
</protein>
<dbReference type="Proteomes" id="UP000324222">
    <property type="component" value="Unassembled WGS sequence"/>
</dbReference>
<keyword evidence="2" id="KW-1185">Reference proteome</keyword>
<comment type="caution">
    <text evidence="1">The sequence shown here is derived from an EMBL/GenBank/DDBJ whole genome shotgun (WGS) entry which is preliminary data.</text>
</comment>
<organism evidence="1 2">
    <name type="scientific">Portunus trituberculatus</name>
    <name type="common">Swimming crab</name>
    <name type="synonym">Neptunus trituberculatus</name>
    <dbReference type="NCBI Taxonomy" id="210409"/>
    <lineage>
        <taxon>Eukaryota</taxon>
        <taxon>Metazoa</taxon>
        <taxon>Ecdysozoa</taxon>
        <taxon>Arthropoda</taxon>
        <taxon>Crustacea</taxon>
        <taxon>Multicrustacea</taxon>
        <taxon>Malacostraca</taxon>
        <taxon>Eumalacostraca</taxon>
        <taxon>Eucarida</taxon>
        <taxon>Decapoda</taxon>
        <taxon>Pleocyemata</taxon>
        <taxon>Brachyura</taxon>
        <taxon>Eubrachyura</taxon>
        <taxon>Portunoidea</taxon>
        <taxon>Portunidae</taxon>
        <taxon>Portuninae</taxon>
        <taxon>Portunus</taxon>
    </lineage>
</organism>
<evidence type="ECO:0000313" key="2">
    <source>
        <dbReference type="Proteomes" id="UP000324222"/>
    </source>
</evidence>
<name>A0A5B7DUX7_PORTR</name>
<dbReference type="AlphaFoldDB" id="A0A5B7DUX7"/>
<sequence>MVTLVYTPGRLVRPQAMPHDTRPTKLTFPSLFTVIGPPESPCNVRSSRVRRALYEEQTPSWKRLAQQRCEGKPD</sequence>
<dbReference type="EMBL" id="VSRR010001469">
    <property type="protein sequence ID" value="MPC25482.1"/>
    <property type="molecule type" value="Genomic_DNA"/>
</dbReference>
<evidence type="ECO:0000313" key="1">
    <source>
        <dbReference type="EMBL" id="MPC25482.1"/>
    </source>
</evidence>
<reference evidence="1 2" key="1">
    <citation type="submission" date="2019-05" db="EMBL/GenBank/DDBJ databases">
        <title>Another draft genome of Portunus trituberculatus and its Hox gene families provides insights of decapod evolution.</title>
        <authorList>
            <person name="Jeong J.-H."/>
            <person name="Song I."/>
            <person name="Kim S."/>
            <person name="Choi T."/>
            <person name="Kim D."/>
            <person name="Ryu S."/>
            <person name="Kim W."/>
        </authorList>
    </citation>
    <scope>NUCLEOTIDE SEQUENCE [LARGE SCALE GENOMIC DNA]</scope>
    <source>
        <tissue evidence="1">Muscle</tissue>
    </source>
</reference>
<proteinExistence type="predicted"/>
<accession>A0A5B7DUX7</accession>